<dbReference type="AlphaFoldDB" id="A0A428NTS9"/>
<dbReference type="InterPro" id="IPR041677">
    <property type="entry name" value="DNA2/NAM7_AAA_11"/>
</dbReference>
<evidence type="ECO:0000259" key="2">
    <source>
        <dbReference type="Pfam" id="PF13086"/>
    </source>
</evidence>
<dbReference type="GO" id="GO:0004386">
    <property type="term" value="F:helicase activity"/>
    <property type="evidence" value="ECO:0007669"/>
    <property type="project" value="InterPro"/>
</dbReference>
<evidence type="ECO:0000313" key="3">
    <source>
        <dbReference type="EMBL" id="RSL44165.1"/>
    </source>
</evidence>
<dbReference type="SUPFAM" id="SSF52540">
    <property type="entry name" value="P-loop containing nucleoside triphosphate hydrolases"/>
    <property type="match status" value="1"/>
</dbReference>
<name>A0A428NTS9_9HYPO</name>
<feature type="region of interest" description="Disordered" evidence="1">
    <location>
        <begin position="1"/>
        <end position="26"/>
    </location>
</feature>
<proteinExistence type="predicted"/>
<dbReference type="InterPro" id="IPR027417">
    <property type="entry name" value="P-loop_NTPase"/>
</dbReference>
<evidence type="ECO:0000256" key="1">
    <source>
        <dbReference type="SAM" id="MobiDB-lite"/>
    </source>
</evidence>
<accession>A0A428NTS9</accession>
<dbReference type="Gene3D" id="3.40.50.300">
    <property type="entry name" value="P-loop containing nucleotide triphosphate hydrolases"/>
    <property type="match status" value="1"/>
</dbReference>
<protein>
    <recommendedName>
        <fullName evidence="2">DNA2/NAM7 helicase helicase domain-containing protein</fullName>
    </recommendedName>
</protein>
<reference evidence="3 4" key="1">
    <citation type="submission" date="2017-06" db="EMBL/GenBank/DDBJ databases">
        <title>Comparative genomic analysis of Ambrosia Fusariam Clade fungi.</title>
        <authorList>
            <person name="Stajich J.E."/>
            <person name="Carrillo J."/>
            <person name="Kijimoto T."/>
            <person name="Eskalen A."/>
            <person name="O'Donnell K."/>
            <person name="Kasson M."/>
        </authorList>
    </citation>
    <scope>NUCLEOTIDE SEQUENCE [LARGE SCALE GENOMIC DNA]</scope>
    <source>
        <strain evidence="3 4">NRRL62584</strain>
    </source>
</reference>
<dbReference type="Pfam" id="PF13086">
    <property type="entry name" value="AAA_11"/>
    <property type="match status" value="1"/>
</dbReference>
<dbReference type="STRING" id="1325734.A0A428NTS9"/>
<comment type="caution">
    <text evidence="3">The sequence shown here is derived from an EMBL/GenBank/DDBJ whole genome shotgun (WGS) entry which is preliminary data.</text>
</comment>
<gene>
    <name evidence="3" type="ORF">CEP54_014797</name>
</gene>
<dbReference type="OrthoDB" id="6513042at2759"/>
<keyword evidence="4" id="KW-1185">Reference proteome</keyword>
<dbReference type="EMBL" id="NKCI01000299">
    <property type="protein sequence ID" value="RSL44165.1"/>
    <property type="molecule type" value="Genomic_DNA"/>
</dbReference>
<feature type="domain" description="DNA2/NAM7 helicase helicase" evidence="2">
    <location>
        <begin position="539"/>
        <end position="776"/>
    </location>
</feature>
<dbReference type="Proteomes" id="UP000288168">
    <property type="component" value="Unassembled WGS sequence"/>
</dbReference>
<sequence length="786" mass="87522">MSQQQTGNDKASGHAKAGSEGPAKRQNFASRTDDCALLIGDSGPVIASGKSLGLTMKLGARLCCLKPLDAHPFVGFVIEIPLGQSQIDNEAEGFGVRYQPHRASDTIVAFDRHWITVHFPRGHLQTLVEEAPKSVADRFPDAKGKDKGMTLINFNLGADPTVNGFGVPFRSSDSEVDGWVNDNKPILDGHTLLDVLRQRHLYFVLAMAPADALKHYSSDRLPPPFTYPYSEDQSWNLARFKKEMAASKGHQFAKGFSYPDDQSHATVVTQSIVQDIAWIHDAAEEIKAVRFPAYFVPPASGNAADATSFTVIISVTKKFREQFDGPLRRLTKSEFLNLDLFNSFEDAEVYESWKGKILAYPNLPDHPTDKHEMVLRVLRPKEEKETKKIEETKKEPYRNCASLNFDADIRDHQRKVNAVNLFAPDAEPSNLAHCGLPEEDGELKADLTDDQQRRLDEVKVRMELHRALLRGNGFYDWMTQPGPQDITQAMAAASLDDETAPTLRPLPSVNFLDIEDQAYADAIVAEALPQDRSRFRGYLSNRPLGIGIITAGPGFGKTTAGAACTLAMEAKLGKILCSAPTNVAVDNFASRLDRRTRAVTERYNAGKQLSDQVPRRRHLFVLRAYKPDDEATAFQNLLRQPEDGSKAAPSNFWRPPSKWTLHLSCAFWLLVLLRSPHVQQLHRDDSEALHKMQATIDGRQDLENLRSVATGSMTWEEFEKTDGFSTAIEAAKTFLEYTLVDAADMLCVTPAGSNNAHQYRRWKNTFACGVAVDEAANMHRADLYAI</sequence>
<organism evidence="3 4">
    <name type="scientific">Fusarium duplospermum</name>
    <dbReference type="NCBI Taxonomy" id="1325734"/>
    <lineage>
        <taxon>Eukaryota</taxon>
        <taxon>Fungi</taxon>
        <taxon>Dikarya</taxon>
        <taxon>Ascomycota</taxon>
        <taxon>Pezizomycotina</taxon>
        <taxon>Sordariomycetes</taxon>
        <taxon>Hypocreomycetidae</taxon>
        <taxon>Hypocreales</taxon>
        <taxon>Nectriaceae</taxon>
        <taxon>Fusarium</taxon>
        <taxon>Fusarium solani species complex</taxon>
    </lineage>
</organism>
<evidence type="ECO:0000313" key="4">
    <source>
        <dbReference type="Proteomes" id="UP000288168"/>
    </source>
</evidence>